<evidence type="ECO:0000259" key="5">
    <source>
        <dbReference type="PROSITE" id="PS50893"/>
    </source>
</evidence>
<protein>
    <submittedName>
        <fullName evidence="6">ABC transporter ATP-binding protein</fullName>
    </submittedName>
</protein>
<evidence type="ECO:0000313" key="7">
    <source>
        <dbReference type="Proteomes" id="UP001493487"/>
    </source>
</evidence>
<dbReference type="PANTHER" id="PTHR42711">
    <property type="entry name" value="ABC TRANSPORTER ATP-BINDING PROTEIN"/>
    <property type="match status" value="1"/>
</dbReference>
<organism evidence="6 7">
    <name type="scientific">Cohnella silvisoli</name>
    <dbReference type="NCBI Taxonomy" id="2873699"/>
    <lineage>
        <taxon>Bacteria</taxon>
        <taxon>Bacillati</taxon>
        <taxon>Bacillota</taxon>
        <taxon>Bacilli</taxon>
        <taxon>Bacillales</taxon>
        <taxon>Paenibacillaceae</taxon>
        <taxon>Cohnella</taxon>
    </lineage>
</organism>
<feature type="domain" description="ABC transporter" evidence="5">
    <location>
        <begin position="2"/>
        <end position="227"/>
    </location>
</feature>
<evidence type="ECO:0000256" key="4">
    <source>
        <dbReference type="ARBA" id="ARBA00022840"/>
    </source>
</evidence>
<evidence type="ECO:0000313" key="6">
    <source>
        <dbReference type="EMBL" id="MEQ4485407.1"/>
    </source>
</evidence>
<dbReference type="PROSITE" id="PS00211">
    <property type="entry name" value="ABC_TRANSPORTER_1"/>
    <property type="match status" value="1"/>
</dbReference>
<keyword evidence="2" id="KW-0813">Transport</keyword>
<evidence type="ECO:0000256" key="2">
    <source>
        <dbReference type="ARBA" id="ARBA00022448"/>
    </source>
</evidence>
<dbReference type="EMBL" id="JASKHM010000015">
    <property type="protein sequence ID" value="MEQ4485407.1"/>
    <property type="molecule type" value="Genomic_DNA"/>
</dbReference>
<proteinExistence type="inferred from homology"/>
<dbReference type="PROSITE" id="PS50893">
    <property type="entry name" value="ABC_TRANSPORTER_2"/>
    <property type="match status" value="1"/>
</dbReference>
<dbReference type="SUPFAM" id="SSF52540">
    <property type="entry name" value="P-loop containing nucleoside triphosphate hydrolases"/>
    <property type="match status" value="1"/>
</dbReference>
<dbReference type="CDD" id="cd03230">
    <property type="entry name" value="ABC_DR_subfamily_A"/>
    <property type="match status" value="1"/>
</dbReference>
<dbReference type="InterPro" id="IPR050763">
    <property type="entry name" value="ABC_transporter_ATP-binding"/>
</dbReference>
<sequence>MLTVQNLTKTFSNGKGIFDVSFSVKEGEVFGFLGPNGAGKSTTIRHIMGFMKPDKGYVKVNGLDTWKEQGKFQSYVGYLPGEISFFDGMTGKTFLDFMADMQGMKDLSKRARLIDRLQFDVHTPIRKMSKGMKQKVGIVATFMHDPNVIILDEPTSGLDPLMQKVFIEIVLEEKARGKTFLMSSHNFPEIERTCDRAAIIKDGVIITVKDVHELQSMQRKLFEVTFENQAEAKTFLDSGLLIESHEGDRVRVSVQGNYDKFVEETAKYKIRNIDIFTQNLEDIFMNYYERKETMK</sequence>
<evidence type="ECO:0000256" key="1">
    <source>
        <dbReference type="ARBA" id="ARBA00005417"/>
    </source>
</evidence>
<dbReference type="InterPro" id="IPR027417">
    <property type="entry name" value="P-loop_NTPase"/>
</dbReference>
<dbReference type="Proteomes" id="UP001493487">
    <property type="component" value="Unassembled WGS sequence"/>
</dbReference>
<comment type="caution">
    <text evidence="6">The sequence shown here is derived from an EMBL/GenBank/DDBJ whole genome shotgun (WGS) entry which is preliminary data.</text>
</comment>
<reference evidence="6 7" key="1">
    <citation type="journal article" date="2023" name="Genome Announc.">
        <title>Pan-Genome Analyses of the Genus Cohnella and Proposal of the Novel Species Cohnella silvisoli sp. nov., Isolated from Forest Soil.</title>
        <authorList>
            <person name="Wang C."/>
            <person name="Mao L."/>
            <person name="Bao G."/>
            <person name="Zhu H."/>
        </authorList>
    </citation>
    <scope>NUCLEOTIDE SEQUENCE [LARGE SCALE GENOMIC DNA]</scope>
    <source>
        <strain evidence="6 7">NL03-T5-1</strain>
    </source>
</reference>
<dbReference type="Gene3D" id="3.40.50.300">
    <property type="entry name" value="P-loop containing nucleotide triphosphate hydrolases"/>
    <property type="match status" value="1"/>
</dbReference>
<dbReference type="RefSeq" id="WP_232187723.1">
    <property type="nucleotide sequence ID" value="NZ_JAIOAP010000014.1"/>
</dbReference>
<accession>A0ABV1L0X1</accession>
<dbReference type="SMART" id="SM00382">
    <property type="entry name" value="AAA"/>
    <property type="match status" value="1"/>
</dbReference>
<dbReference type="PANTHER" id="PTHR42711:SF5">
    <property type="entry name" value="ABC TRANSPORTER ATP-BINDING PROTEIN NATA"/>
    <property type="match status" value="1"/>
</dbReference>
<dbReference type="Pfam" id="PF00005">
    <property type="entry name" value="ABC_tran"/>
    <property type="match status" value="1"/>
</dbReference>
<gene>
    <name evidence="6" type="ORF">QJS35_23765</name>
</gene>
<keyword evidence="3" id="KW-0547">Nucleotide-binding</keyword>
<dbReference type="InterPro" id="IPR003439">
    <property type="entry name" value="ABC_transporter-like_ATP-bd"/>
</dbReference>
<keyword evidence="7" id="KW-1185">Reference proteome</keyword>
<dbReference type="GO" id="GO:0005524">
    <property type="term" value="F:ATP binding"/>
    <property type="evidence" value="ECO:0007669"/>
    <property type="project" value="UniProtKB-KW"/>
</dbReference>
<keyword evidence="4 6" id="KW-0067">ATP-binding</keyword>
<dbReference type="InterPro" id="IPR017871">
    <property type="entry name" value="ABC_transporter-like_CS"/>
</dbReference>
<evidence type="ECO:0000256" key="3">
    <source>
        <dbReference type="ARBA" id="ARBA00022741"/>
    </source>
</evidence>
<comment type="similarity">
    <text evidence="1">Belongs to the ABC transporter superfamily.</text>
</comment>
<name>A0ABV1L0X1_9BACL</name>
<dbReference type="InterPro" id="IPR003593">
    <property type="entry name" value="AAA+_ATPase"/>
</dbReference>